<keyword evidence="11" id="KW-1185">Reference proteome</keyword>
<feature type="transmembrane region" description="Helical" evidence="9">
    <location>
        <begin position="12"/>
        <end position="36"/>
    </location>
</feature>
<dbReference type="SUPFAM" id="SSF48264">
    <property type="entry name" value="Cytochrome P450"/>
    <property type="match status" value="1"/>
</dbReference>
<dbReference type="GO" id="GO:0020037">
    <property type="term" value="F:heme binding"/>
    <property type="evidence" value="ECO:0007669"/>
    <property type="project" value="InterPro"/>
</dbReference>
<keyword evidence="9" id="KW-1133">Transmembrane helix</keyword>
<dbReference type="GO" id="GO:0005506">
    <property type="term" value="F:iron ion binding"/>
    <property type="evidence" value="ECO:0007669"/>
    <property type="project" value="InterPro"/>
</dbReference>
<comment type="cofactor">
    <cofactor evidence="1 7">
        <name>heme</name>
        <dbReference type="ChEBI" id="CHEBI:30413"/>
    </cofactor>
</comment>
<reference evidence="10" key="1">
    <citation type="submission" date="2023-03" db="EMBL/GenBank/DDBJ databases">
        <title>Massive genome expansion in bonnet fungi (Mycena s.s.) driven by repeated elements and novel gene families across ecological guilds.</title>
        <authorList>
            <consortium name="Lawrence Berkeley National Laboratory"/>
            <person name="Harder C.B."/>
            <person name="Miyauchi S."/>
            <person name="Viragh M."/>
            <person name="Kuo A."/>
            <person name="Thoen E."/>
            <person name="Andreopoulos B."/>
            <person name="Lu D."/>
            <person name="Skrede I."/>
            <person name="Drula E."/>
            <person name="Henrissat B."/>
            <person name="Morin E."/>
            <person name="Kohler A."/>
            <person name="Barry K."/>
            <person name="LaButti K."/>
            <person name="Morin E."/>
            <person name="Salamov A."/>
            <person name="Lipzen A."/>
            <person name="Mereny Z."/>
            <person name="Hegedus B."/>
            <person name="Baldrian P."/>
            <person name="Stursova M."/>
            <person name="Weitz H."/>
            <person name="Taylor A."/>
            <person name="Grigoriev I.V."/>
            <person name="Nagy L.G."/>
            <person name="Martin F."/>
            <person name="Kauserud H."/>
        </authorList>
    </citation>
    <scope>NUCLEOTIDE SEQUENCE</scope>
    <source>
        <strain evidence="10">CBHHK067</strain>
    </source>
</reference>
<evidence type="ECO:0000256" key="8">
    <source>
        <dbReference type="RuleBase" id="RU000461"/>
    </source>
</evidence>
<evidence type="ECO:0000256" key="3">
    <source>
        <dbReference type="ARBA" id="ARBA00022723"/>
    </source>
</evidence>
<keyword evidence="5 7" id="KW-0408">Iron</keyword>
<feature type="binding site" description="axial binding residue" evidence="7">
    <location>
        <position position="481"/>
    </location>
    <ligand>
        <name>heme</name>
        <dbReference type="ChEBI" id="CHEBI:30413"/>
    </ligand>
    <ligandPart>
        <name>Fe</name>
        <dbReference type="ChEBI" id="CHEBI:18248"/>
    </ligandPart>
</feature>
<dbReference type="PANTHER" id="PTHR46206">
    <property type="entry name" value="CYTOCHROME P450"/>
    <property type="match status" value="1"/>
</dbReference>
<evidence type="ECO:0000313" key="11">
    <source>
        <dbReference type="Proteomes" id="UP001221757"/>
    </source>
</evidence>
<dbReference type="EMBL" id="JARKIE010000019">
    <property type="protein sequence ID" value="KAJ7700783.1"/>
    <property type="molecule type" value="Genomic_DNA"/>
</dbReference>
<dbReference type="AlphaFoldDB" id="A0AAD7DWF6"/>
<keyword evidence="9" id="KW-0472">Membrane</keyword>
<evidence type="ECO:0000256" key="6">
    <source>
        <dbReference type="ARBA" id="ARBA00023033"/>
    </source>
</evidence>
<name>A0AAD7DWF6_MYCRO</name>
<dbReference type="Proteomes" id="UP001221757">
    <property type="component" value="Unassembled WGS sequence"/>
</dbReference>
<dbReference type="InterPro" id="IPR036396">
    <property type="entry name" value="Cyt_P450_sf"/>
</dbReference>
<dbReference type="InterPro" id="IPR001128">
    <property type="entry name" value="Cyt_P450"/>
</dbReference>
<dbReference type="PANTHER" id="PTHR46206:SF1">
    <property type="entry name" value="P450, PUTATIVE (EUROFUNG)-RELATED"/>
    <property type="match status" value="1"/>
</dbReference>
<evidence type="ECO:0000256" key="9">
    <source>
        <dbReference type="SAM" id="Phobius"/>
    </source>
</evidence>
<dbReference type="PROSITE" id="PS00086">
    <property type="entry name" value="CYTOCHROME_P450"/>
    <property type="match status" value="1"/>
</dbReference>
<keyword evidence="3 7" id="KW-0479">Metal-binding</keyword>
<dbReference type="GO" id="GO:0004497">
    <property type="term" value="F:monooxygenase activity"/>
    <property type="evidence" value="ECO:0007669"/>
    <property type="project" value="UniProtKB-KW"/>
</dbReference>
<keyword evidence="6 8" id="KW-0503">Monooxygenase</keyword>
<evidence type="ECO:0000256" key="5">
    <source>
        <dbReference type="ARBA" id="ARBA00023004"/>
    </source>
</evidence>
<evidence type="ECO:0000256" key="7">
    <source>
        <dbReference type="PIRSR" id="PIRSR602403-1"/>
    </source>
</evidence>
<evidence type="ECO:0000256" key="1">
    <source>
        <dbReference type="ARBA" id="ARBA00001971"/>
    </source>
</evidence>
<accession>A0AAD7DWF6</accession>
<gene>
    <name evidence="10" type="ORF">B0H17DRAFT_1195625</name>
</gene>
<evidence type="ECO:0000256" key="2">
    <source>
        <dbReference type="ARBA" id="ARBA00010617"/>
    </source>
</evidence>
<keyword evidence="7 8" id="KW-0349">Heme</keyword>
<keyword evidence="9" id="KW-0812">Transmembrane</keyword>
<dbReference type="PRINTS" id="PR00465">
    <property type="entry name" value="EP450IV"/>
</dbReference>
<dbReference type="CDD" id="cd11041">
    <property type="entry name" value="CYP503A1-like"/>
    <property type="match status" value="1"/>
</dbReference>
<dbReference type="InterPro" id="IPR002403">
    <property type="entry name" value="Cyt_P450_E_grp-IV"/>
</dbReference>
<evidence type="ECO:0000313" key="10">
    <source>
        <dbReference type="EMBL" id="KAJ7700783.1"/>
    </source>
</evidence>
<dbReference type="InterPro" id="IPR017972">
    <property type="entry name" value="Cyt_P450_CS"/>
</dbReference>
<evidence type="ECO:0000256" key="4">
    <source>
        <dbReference type="ARBA" id="ARBA00023002"/>
    </source>
</evidence>
<comment type="caution">
    <text evidence="10">The sequence shown here is derived from an EMBL/GenBank/DDBJ whole genome shotgun (WGS) entry which is preliminary data.</text>
</comment>
<comment type="similarity">
    <text evidence="2 8">Belongs to the cytochrome P450 family.</text>
</comment>
<protein>
    <submittedName>
        <fullName evidence="10">Cytochrome P450</fullName>
    </submittedName>
</protein>
<dbReference type="Pfam" id="PF00067">
    <property type="entry name" value="p450"/>
    <property type="match status" value="1"/>
</dbReference>
<keyword evidence="4 8" id="KW-0560">Oxidoreductase</keyword>
<proteinExistence type="inferred from homology"/>
<sequence>MLVDYLPSSFLYRAALLPVVFFVPLILFLCFLFSLASLKAHSEHVHVPSELPWVGKRRELLGSIRANWRGLVKSVPLYLEGYGKYSKADLIHVVPTWQRGPQIILPPSMAPWLAQMPDQVLHAKNCTFYNCQFKHTVGHPEITSNDMIDLLIKRELTRTTGTMNVELLEEIELSMASLFGADGQWKKVGVYDCAGKIVGRVANRVFVGKELCSNMEYVLSGSQFANAVGVSAIILHFFPKFMRPAVSWFATIPNRRCAGVALKYLKPLIKQRIADMRSKEADPTYPWEEPNDFITWMVRESFKRNTEDETSVYSLAYRIVVLNFGAISTTTITVTNALLDIWSSPPSQNVIAILREEAQRVFAEHKGEWTKAAIAKLVRLDSAVRESSRISAIGGVSLARRTKTDVTLPNGLVVKKDNCIGVSMDGIHFDEEYYPKAREYDAFRFSRPREEATLEEKSRPNEDLVTTSAHYLPFSHGIHACPGRFFAANNVKMILAHILINYEIQPFAPRPPNVTFGDMSVVPTGAEMLIRRRVKA</sequence>
<dbReference type="Gene3D" id="1.10.630.10">
    <property type="entry name" value="Cytochrome P450"/>
    <property type="match status" value="1"/>
</dbReference>
<organism evidence="10 11">
    <name type="scientific">Mycena rosella</name>
    <name type="common">Pink bonnet</name>
    <name type="synonym">Agaricus rosellus</name>
    <dbReference type="NCBI Taxonomy" id="1033263"/>
    <lineage>
        <taxon>Eukaryota</taxon>
        <taxon>Fungi</taxon>
        <taxon>Dikarya</taxon>
        <taxon>Basidiomycota</taxon>
        <taxon>Agaricomycotina</taxon>
        <taxon>Agaricomycetes</taxon>
        <taxon>Agaricomycetidae</taxon>
        <taxon>Agaricales</taxon>
        <taxon>Marasmiineae</taxon>
        <taxon>Mycenaceae</taxon>
        <taxon>Mycena</taxon>
    </lineage>
</organism>
<dbReference type="GO" id="GO:0016705">
    <property type="term" value="F:oxidoreductase activity, acting on paired donors, with incorporation or reduction of molecular oxygen"/>
    <property type="evidence" value="ECO:0007669"/>
    <property type="project" value="InterPro"/>
</dbReference>